<dbReference type="AlphaFoldDB" id="A0A0R0M193"/>
<dbReference type="VEuPathDB" id="MicrosporidiaDB:M153_48430001417"/>
<feature type="domain" description="Reverse transcriptase" evidence="7">
    <location>
        <begin position="1"/>
        <end position="77"/>
    </location>
</feature>
<proteinExistence type="predicted"/>
<dbReference type="OrthoDB" id="2194544at2759"/>
<dbReference type="InterPro" id="IPR012337">
    <property type="entry name" value="RNaseH-like_sf"/>
</dbReference>
<keyword evidence="4" id="KW-0255">Endonuclease</keyword>
<dbReference type="Pfam" id="PF00078">
    <property type="entry name" value="RVT_1"/>
    <property type="match status" value="1"/>
</dbReference>
<dbReference type="GO" id="GO:0003964">
    <property type="term" value="F:RNA-directed DNA polymerase activity"/>
    <property type="evidence" value="ECO:0007669"/>
    <property type="project" value="UniProtKB-KW"/>
</dbReference>
<dbReference type="InterPro" id="IPR050951">
    <property type="entry name" value="Retrovirus_Pol_polyprotein"/>
</dbReference>
<keyword evidence="2" id="KW-0548">Nucleotidyltransferase</keyword>
<evidence type="ECO:0000256" key="2">
    <source>
        <dbReference type="ARBA" id="ARBA00022695"/>
    </source>
</evidence>
<feature type="non-terminal residue" evidence="9">
    <location>
        <position position="472"/>
    </location>
</feature>
<dbReference type="CDD" id="cd09274">
    <property type="entry name" value="RNase_HI_RT_Ty3"/>
    <property type="match status" value="1"/>
</dbReference>
<keyword evidence="5" id="KW-0378">Hydrolase</keyword>
<evidence type="ECO:0000256" key="6">
    <source>
        <dbReference type="ARBA" id="ARBA00022918"/>
    </source>
</evidence>
<dbReference type="InterPro" id="IPR001584">
    <property type="entry name" value="Integrase_cat-core"/>
</dbReference>
<dbReference type="PANTHER" id="PTHR37984">
    <property type="entry name" value="PROTEIN CBG26694"/>
    <property type="match status" value="1"/>
</dbReference>
<dbReference type="InterPro" id="IPR000477">
    <property type="entry name" value="RT_dom"/>
</dbReference>
<keyword evidence="6" id="KW-0695">RNA-directed DNA polymerase</keyword>
<comment type="caution">
    <text evidence="9">The sequence shown here is derived from an EMBL/GenBank/DDBJ whole genome shotgun (WGS) entry which is preliminary data.</text>
</comment>
<dbReference type="SUPFAM" id="SSF53098">
    <property type="entry name" value="Ribonuclease H-like"/>
    <property type="match status" value="1"/>
</dbReference>
<gene>
    <name evidence="9" type="ORF">M153_48430001417</name>
</gene>
<keyword evidence="1" id="KW-0808">Transferase</keyword>
<sequence>GLKNAPKSFQRIMEEILSDLECVTIFVDDVLISSETEADHYYDVKKVLTRLMDAGAKINYEKSSFKKREIKFLGCIVNENGIRADISKVSALKSRPPPKNKRELQKLLGFCNWFRKFVPRISDITATLSEKLKKCPKKINWTENDEKIRQKIFEKIEENLTLAHPDYKKPFELHTDASNIGIGGILVQENKLIGIYSKKLNKSESNYTTVEKELYAIIKSLENFREIIWGQEITIYTDSKNITHISNSLDSRTKRWKTLLAEYDYKMLHVAGEKNEGPDQLSRNYRAILKRENENTDIEKFIMEKHYELIHAGIERLFQTIRYSKENITREFIKKIIKKCIECQKFKNDSRKFGKIEGSIHSIYPMTDLCCDIYGPLPYEVTQTDKKLYILTMIDRCTRICRLAVMNSIESSKVAKYIEENWIVEFGEPHSILTDRGTQFTSDIFEKFCIERNIKHLKTSPYNPTCNGIAER</sequence>
<evidence type="ECO:0000259" key="8">
    <source>
        <dbReference type="PROSITE" id="PS50994"/>
    </source>
</evidence>
<evidence type="ECO:0000256" key="1">
    <source>
        <dbReference type="ARBA" id="ARBA00022679"/>
    </source>
</evidence>
<dbReference type="GO" id="GO:0015074">
    <property type="term" value="P:DNA integration"/>
    <property type="evidence" value="ECO:0007669"/>
    <property type="project" value="InterPro"/>
</dbReference>
<dbReference type="Gene3D" id="3.30.420.10">
    <property type="entry name" value="Ribonuclease H-like superfamily/Ribonuclease H"/>
    <property type="match status" value="2"/>
</dbReference>
<feature type="non-terminal residue" evidence="9">
    <location>
        <position position="1"/>
    </location>
</feature>
<protein>
    <submittedName>
        <fullName evidence="9">Putative LTR retrotransposable element</fullName>
    </submittedName>
</protein>
<dbReference type="GO" id="GO:0003676">
    <property type="term" value="F:nucleic acid binding"/>
    <property type="evidence" value="ECO:0007669"/>
    <property type="project" value="InterPro"/>
</dbReference>
<dbReference type="GO" id="GO:0004519">
    <property type="term" value="F:endonuclease activity"/>
    <property type="evidence" value="ECO:0007669"/>
    <property type="project" value="UniProtKB-KW"/>
</dbReference>
<evidence type="ECO:0000256" key="3">
    <source>
        <dbReference type="ARBA" id="ARBA00022722"/>
    </source>
</evidence>
<dbReference type="CDD" id="cd01647">
    <property type="entry name" value="RT_LTR"/>
    <property type="match status" value="1"/>
</dbReference>
<accession>A0A0R0M193</accession>
<dbReference type="FunFam" id="3.30.70.270:FF:000020">
    <property type="entry name" value="Transposon Tf2-6 polyprotein-like Protein"/>
    <property type="match status" value="1"/>
</dbReference>
<dbReference type="PROSITE" id="PS50878">
    <property type="entry name" value="RT_POL"/>
    <property type="match status" value="1"/>
</dbReference>
<dbReference type="GO" id="GO:0016787">
    <property type="term" value="F:hydrolase activity"/>
    <property type="evidence" value="ECO:0007669"/>
    <property type="project" value="UniProtKB-KW"/>
</dbReference>
<feature type="domain" description="Integrase catalytic" evidence="8">
    <location>
        <begin position="361"/>
        <end position="472"/>
    </location>
</feature>
<dbReference type="PANTHER" id="PTHR37984:SF5">
    <property type="entry name" value="PROTEIN NYNRIN-LIKE"/>
    <property type="match status" value="1"/>
</dbReference>
<name>A0A0R0M193_9MICR</name>
<dbReference type="Gene3D" id="3.30.70.270">
    <property type="match status" value="2"/>
</dbReference>
<dbReference type="GO" id="GO:0005634">
    <property type="term" value="C:nucleus"/>
    <property type="evidence" value="ECO:0007669"/>
    <property type="project" value="UniProtKB-ARBA"/>
</dbReference>
<dbReference type="InterPro" id="IPR041373">
    <property type="entry name" value="RT_RNaseH"/>
</dbReference>
<dbReference type="Pfam" id="PF00665">
    <property type="entry name" value="rve"/>
    <property type="match status" value="1"/>
</dbReference>
<evidence type="ECO:0000313" key="9">
    <source>
        <dbReference type="EMBL" id="KRH92528.1"/>
    </source>
</evidence>
<keyword evidence="3" id="KW-0540">Nuclease</keyword>
<evidence type="ECO:0000256" key="4">
    <source>
        <dbReference type="ARBA" id="ARBA00022759"/>
    </source>
</evidence>
<dbReference type="FunFam" id="3.30.70.270:FF:000003">
    <property type="entry name" value="Transposon Ty3-G Gag-Pol polyprotein"/>
    <property type="match status" value="1"/>
</dbReference>
<dbReference type="SUPFAM" id="SSF56672">
    <property type="entry name" value="DNA/RNA polymerases"/>
    <property type="match status" value="1"/>
</dbReference>
<evidence type="ECO:0000259" key="7">
    <source>
        <dbReference type="PROSITE" id="PS50878"/>
    </source>
</evidence>
<dbReference type="EMBL" id="LGUB01000859">
    <property type="protein sequence ID" value="KRH92528.1"/>
    <property type="molecule type" value="Genomic_DNA"/>
</dbReference>
<evidence type="ECO:0000313" key="10">
    <source>
        <dbReference type="Proteomes" id="UP000051530"/>
    </source>
</evidence>
<keyword evidence="10" id="KW-1185">Reference proteome</keyword>
<dbReference type="PROSITE" id="PS50994">
    <property type="entry name" value="INTEGRASE"/>
    <property type="match status" value="1"/>
</dbReference>
<evidence type="ECO:0000256" key="5">
    <source>
        <dbReference type="ARBA" id="ARBA00022801"/>
    </source>
</evidence>
<dbReference type="Proteomes" id="UP000051530">
    <property type="component" value="Unassembled WGS sequence"/>
</dbReference>
<reference evidence="9 10" key="1">
    <citation type="submission" date="2015-07" db="EMBL/GenBank/DDBJ databases">
        <title>The genome of Pseudoloma neurophilia, a relevant intracellular parasite of the zebrafish.</title>
        <authorList>
            <person name="Ndikumana S."/>
            <person name="Pelin A."/>
            <person name="Sanders J."/>
            <person name="Corradi N."/>
        </authorList>
    </citation>
    <scope>NUCLEOTIDE SEQUENCE [LARGE SCALE GENOMIC DNA]</scope>
    <source>
        <strain evidence="9 10">MK1</strain>
    </source>
</reference>
<organism evidence="9 10">
    <name type="scientific">Pseudoloma neurophilia</name>
    <dbReference type="NCBI Taxonomy" id="146866"/>
    <lineage>
        <taxon>Eukaryota</taxon>
        <taxon>Fungi</taxon>
        <taxon>Fungi incertae sedis</taxon>
        <taxon>Microsporidia</taxon>
        <taxon>Pseudoloma</taxon>
    </lineage>
</organism>
<dbReference type="InterPro" id="IPR043128">
    <property type="entry name" value="Rev_trsase/Diguanyl_cyclase"/>
</dbReference>
<dbReference type="InterPro" id="IPR043502">
    <property type="entry name" value="DNA/RNA_pol_sf"/>
</dbReference>
<dbReference type="InterPro" id="IPR036397">
    <property type="entry name" value="RNaseH_sf"/>
</dbReference>
<dbReference type="Pfam" id="PF17917">
    <property type="entry name" value="RT_RNaseH"/>
    <property type="match status" value="1"/>
</dbReference>